<dbReference type="InterPro" id="IPR036944">
    <property type="entry name" value="PPIase_FKBP_N_sf"/>
</dbReference>
<reference evidence="10 11" key="1">
    <citation type="submission" date="2019-02" db="EMBL/GenBank/DDBJ databases">
        <title>Deep-cultivation of Planctomycetes and their phenomic and genomic characterization uncovers novel biology.</title>
        <authorList>
            <person name="Wiegand S."/>
            <person name="Jogler M."/>
            <person name="Boedeker C."/>
            <person name="Pinto D."/>
            <person name="Vollmers J."/>
            <person name="Rivas-Marin E."/>
            <person name="Kohn T."/>
            <person name="Peeters S.H."/>
            <person name="Heuer A."/>
            <person name="Rast P."/>
            <person name="Oberbeckmann S."/>
            <person name="Bunk B."/>
            <person name="Jeske O."/>
            <person name="Meyerdierks A."/>
            <person name="Storesund J.E."/>
            <person name="Kallscheuer N."/>
            <person name="Luecker S."/>
            <person name="Lage O.M."/>
            <person name="Pohl T."/>
            <person name="Merkel B.J."/>
            <person name="Hornburger P."/>
            <person name="Mueller R.-W."/>
            <person name="Bruemmer F."/>
            <person name="Labrenz M."/>
            <person name="Spormann A.M."/>
            <person name="Op Den Camp H."/>
            <person name="Overmann J."/>
            <person name="Amann R."/>
            <person name="Jetten M.S.M."/>
            <person name="Mascher T."/>
            <person name="Medema M.H."/>
            <person name="Devos D.P."/>
            <person name="Kaster A.-K."/>
            <person name="Ovreas L."/>
            <person name="Rohde M."/>
            <person name="Galperin M.Y."/>
            <person name="Jogler C."/>
        </authorList>
    </citation>
    <scope>NUCLEOTIDE SEQUENCE [LARGE SCALE GENOMIC DNA]</scope>
    <source>
        <strain evidence="10 11">Pla22</strain>
    </source>
</reference>
<dbReference type="Gene3D" id="1.10.287.460">
    <property type="entry name" value="Peptidyl-prolyl cis-trans isomerase, FKBP-type, N-terminal domain"/>
    <property type="match status" value="1"/>
</dbReference>
<dbReference type="Pfam" id="PF00254">
    <property type="entry name" value="FKBP_C"/>
    <property type="match status" value="1"/>
</dbReference>
<sequence length="241" mass="26198" precursor="true">MSRFPMAVSAKFTILLMMVSLCIVTAQAQDDAAEAPKAEATDVEPIGYFLGLSVGQQMLQNGFEKGDFNLDALVVGLQDGMDKKDAALSDEQLKETQAKIQALLGQRQEAAIEKMKAAGVQYLAKNKDEEGVVELESGLQYKVIDEGDGEMPGPTDTVVVHYTGKLINGQTFDSSVTRGEPAKFRVNQVIQGWQEGLQKMKVGSKWKLYIPSDLAYGAQGSRGAIGPHQVLVFDVELLEIQ</sequence>
<dbReference type="RefSeq" id="WP_242631897.1">
    <property type="nucleotide sequence ID" value="NZ_SJPI01000001.1"/>
</dbReference>
<evidence type="ECO:0000313" key="11">
    <source>
        <dbReference type="Proteomes" id="UP000316598"/>
    </source>
</evidence>
<dbReference type="InterPro" id="IPR000774">
    <property type="entry name" value="PPIase_FKBP_N"/>
</dbReference>
<evidence type="ECO:0000256" key="2">
    <source>
        <dbReference type="ARBA" id="ARBA00006577"/>
    </source>
</evidence>
<accession>A0A5C5WVX6</accession>
<evidence type="ECO:0000256" key="6">
    <source>
        <dbReference type="PROSITE-ProRule" id="PRU00277"/>
    </source>
</evidence>
<dbReference type="Gene3D" id="3.10.50.40">
    <property type="match status" value="1"/>
</dbReference>
<feature type="signal peptide" evidence="8">
    <location>
        <begin position="1"/>
        <end position="28"/>
    </location>
</feature>
<comment type="similarity">
    <text evidence="2 7">Belongs to the FKBP-type PPIase family.</text>
</comment>
<protein>
    <recommendedName>
        <fullName evidence="7">Peptidyl-prolyl cis-trans isomerase</fullName>
        <ecNumber evidence="7">5.2.1.8</ecNumber>
    </recommendedName>
</protein>
<gene>
    <name evidence="10" type="primary">fklB_1</name>
    <name evidence="10" type="ORF">Pla22_19330</name>
</gene>
<keyword evidence="3 8" id="KW-0732">Signal</keyword>
<dbReference type="PANTHER" id="PTHR43811">
    <property type="entry name" value="FKBP-TYPE PEPTIDYL-PROLYL CIS-TRANS ISOMERASE FKPA"/>
    <property type="match status" value="1"/>
</dbReference>
<dbReference type="EMBL" id="SJPI01000001">
    <property type="protein sequence ID" value="TWT54291.1"/>
    <property type="molecule type" value="Genomic_DNA"/>
</dbReference>
<dbReference type="PANTHER" id="PTHR43811:SF19">
    <property type="entry name" value="39 KDA FK506-BINDING NUCLEAR PROTEIN"/>
    <property type="match status" value="1"/>
</dbReference>
<keyword evidence="4 6" id="KW-0697">Rotamase</keyword>
<dbReference type="AlphaFoldDB" id="A0A5C5WVX6"/>
<evidence type="ECO:0000256" key="3">
    <source>
        <dbReference type="ARBA" id="ARBA00022729"/>
    </source>
</evidence>
<dbReference type="InterPro" id="IPR046357">
    <property type="entry name" value="PPIase_dom_sf"/>
</dbReference>
<proteinExistence type="inferred from homology"/>
<dbReference type="Pfam" id="PF01346">
    <property type="entry name" value="FKBP_N"/>
    <property type="match status" value="1"/>
</dbReference>
<evidence type="ECO:0000256" key="1">
    <source>
        <dbReference type="ARBA" id="ARBA00000971"/>
    </source>
</evidence>
<dbReference type="GO" id="GO:0006457">
    <property type="term" value="P:protein folding"/>
    <property type="evidence" value="ECO:0007669"/>
    <property type="project" value="InterPro"/>
</dbReference>
<evidence type="ECO:0000256" key="4">
    <source>
        <dbReference type="ARBA" id="ARBA00023110"/>
    </source>
</evidence>
<dbReference type="Proteomes" id="UP000316598">
    <property type="component" value="Unassembled WGS sequence"/>
</dbReference>
<dbReference type="GO" id="GO:0003755">
    <property type="term" value="F:peptidyl-prolyl cis-trans isomerase activity"/>
    <property type="evidence" value="ECO:0007669"/>
    <property type="project" value="UniProtKB-UniRule"/>
</dbReference>
<dbReference type="FunFam" id="3.10.50.40:FF:000045">
    <property type="entry name" value="Peptidyl-prolyl cis-trans isomerase"/>
    <property type="match status" value="1"/>
</dbReference>
<evidence type="ECO:0000259" key="9">
    <source>
        <dbReference type="PROSITE" id="PS50059"/>
    </source>
</evidence>
<feature type="domain" description="PPIase FKBP-type" evidence="9">
    <location>
        <begin position="155"/>
        <end position="241"/>
    </location>
</feature>
<comment type="catalytic activity">
    <reaction evidence="1 6 7">
        <text>[protein]-peptidylproline (omega=180) = [protein]-peptidylproline (omega=0)</text>
        <dbReference type="Rhea" id="RHEA:16237"/>
        <dbReference type="Rhea" id="RHEA-COMP:10747"/>
        <dbReference type="Rhea" id="RHEA-COMP:10748"/>
        <dbReference type="ChEBI" id="CHEBI:83833"/>
        <dbReference type="ChEBI" id="CHEBI:83834"/>
        <dbReference type="EC" id="5.2.1.8"/>
    </reaction>
</comment>
<dbReference type="InterPro" id="IPR001179">
    <property type="entry name" value="PPIase_FKBP_dom"/>
</dbReference>
<evidence type="ECO:0000256" key="5">
    <source>
        <dbReference type="ARBA" id="ARBA00023235"/>
    </source>
</evidence>
<evidence type="ECO:0000256" key="7">
    <source>
        <dbReference type="RuleBase" id="RU003915"/>
    </source>
</evidence>
<comment type="caution">
    <text evidence="10">The sequence shown here is derived from an EMBL/GenBank/DDBJ whole genome shotgun (WGS) entry which is preliminary data.</text>
</comment>
<dbReference type="EC" id="5.2.1.8" evidence="7"/>
<dbReference type="SUPFAM" id="SSF54534">
    <property type="entry name" value="FKBP-like"/>
    <property type="match status" value="1"/>
</dbReference>
<feature type="chain" id="PRO_5022923548" description="Peptidyl-prolyl cis-trans isomerase" evidence="8">
    <location>
        <begin position="29"/>
        <end position="241"/>
    </location>
</feature>
<keyword evidence="5 6" id="KW-0413">Isomerase</keyword>
<name>A0A5C5WVX6_9BACT</name>
<evidence type="ECO:0000313" key="10">
    <source>
        <dbReference type="EMBL" id="TWT54291.1"/>
    </source>
</evidence>
<dbReference type="PROSITE" id="PS50059">
    <property type="entry name" value="FKBP_PPIASE"/>
    <property type="match status" value="1"/>
</dbReference>
<evidence type="ECO:0000256" key="8">
    <source>
        <dbReference type="SAM" id="SignalP"/>
    </source>
</evidence>
<organism evidence="10 11">
    <name type="scientific">Rubripirellula amarantea</name>
    <dbReference type="NCBI Taxonomy" id="2527999"/>
    <lineage>
        <taxon>Bacteria</taxon>
        <taxon>Pseudomonadati</taxon>
        <taxon>Planctomycetota</taxon>
        <taxon>Planctomycetia</taxon>
        <taxon>Pirellulales</taxon>
        <taxon>Pirellulaceae</taxon>
        <taxon>Rubripirellula</taxon>
    </lineage>
</organism>
<keyword evidence="11" id="KW-1185">Reference proteome</keyword>